<sequence>MKPLMLVLLITLSCVQLAGCTSQQSRADMLIGKTTQTELFNQFNGFAQDYQHFLVNEVQQQQIQNWPDDITIDVFFGTWCHDSQREVPQLLKLLSYNPNISISLVALDYHKSEPLGLAEANNIQFTPTFIVYRHGREMGRIIERANSSIVKDINQMLML</sequence>
<gene>
    <name evidence="2" type="ORF">tinsulaeT_26360</name>
</gene>
<keyword evidence="3" id="KW-1185">Reference proteome</keyword>
<dbReference type="InterPro" id="IPR036249">
    <property type="entry name" value="Thioredoxin-like_sf"/>
</dbReference>
<dbReference type="SUPFAM" id="SSF52833">
    <property type="entry name" value="Thioredoxin-like"/>
    <property type="match status" value="1"/>
</dbReference>
<dbReference type="Proteomes" id="UP001157186">
    <property type="component" value="Unassembled WGS sequence"/>
</dbReference>
<evidence type="ECO:0000313" key="2">
    <source>
        <dbReference type="EMBL" id="GLX79296.1"/>
    </source>
</evidence>
<dbReference type="Gene3D" id="3.40.30.10">
    <property type="entry name" value="Glutaredoxin"/>
    <property type="match status" value="1"/>
</dbReference>
<dbReference type="Pfam" id="PF14595">
    <property type="entry name" value="Thioredoxin_9"/>
    <property type="match status" value="1"/>
</dbReference>
<feature type="chain" id="PRO_5047050609" description="Thioredoxin" evidence="1">
    <location>
        <begin position="19"/>
        <end position="159"/>
    </location>
</feature>
<accession>A0ABQ6GYK9</accession>
<reference evidence="2 3" key="1">
    <citation type="submission" date="2023-03" db="EMBL/GenBank/DDBJ databases">
        <title>Draft genome sequence of Thalassotalea insulae KCTC 62186T.</title>
        <authorList>
            <person name="Sawabe T."/>
        </authorList>
    </citation>
    <scope>NUCLEOTIDE SEQUENCE [LARGE SCALE GENOMIC DNA]</scope>
    <source>
        <strain evidence="2 3">KCTC 62186</strain>
    </source>
</reference>
<dbReference type="CDD" id="cd02947">
    <property type="entry name" value="TRX_family"/>
    <property type="match status" value="1"/>
</dbReference>
<name>A0ABQ6GYK9_9GAMM</name>
<proteinExistence type="predicted"/>
<keyword evidence="1" id="KW-0732">Signal</keyword>
<dbReference type="EMBL" id="BSST01000001">
    <property type="protein sequence ID" value="GLX79296.1"/>
    <property type="molecule type" value="Genomic_DNA"/>
</dbReference>
<evidence type="ECO:0000256" key="1">
    <source>
        <dbReference type="SAM" id="SignalP"/>
    </source>
</evidence>
<protein>
    <recommendedName>
        <fullName evidence="4">Thioredoxin</fullName>
    </recommendedName>
</protein>
<evidence type="ECO:0008006" key="4">
    <source>
        <dbReference type="Google" id="ProtNLM"/>
    </source>
</evidence>
<feature type="signal peptide" evidence="1">
    <location>
        <begin position="1"/>
        <end position="18"/>
    </location>
</feature>
<comment type="caution">
    <text evidence="2">The sequence shown here is derived from an EMBL/GenBank/DDBJ whole genome shotgun (WGS) entry which is preliminary data.</text>
</comment>
<organism evidence="2 3">
    <name type="scientific">Thalassotalea insulae</name>
    <dbReference type="NCBI Taxonomy" id="2056778"/>
    <lineage>
        <taxon>Bacteria</taxon>
        <taxon>Pseudomonadati</taxon>
        <taxon>Pseudomonadota</taxon>
        <taxon>Gammaproteobacteria</taxon>
        <taxon>Alteromonadales</taxon>
        <taxon>Colwelliaceae</taxon>
        <taxon>Thalassotalea</taxon>
    </lineage>
</organism>
<evidence type="ECO:0000313" key="3">
    <source>
        <dbReference type="Proteomes" id="UP001157186"/>
    </source>
</evidence>